<proteinExistence type="predicted"/>
<evidence type="ECO:0000256" key="2">
    <source>
        <dbReference type="ARBA" id="ARBA00022771"/>
    </source>
</evidence>
<feature type="domain" description="GRF-type" evidence="6">
    <location>
        <begin position="129"/>
        <end position="181"/>
    </location>
</feature>
<dbReference type="HOGENOM" id="CLU_1129035_0_0_1"/>
<dbReference type="eggNOG" id="ENOG502RGSP">
    <property type="taxonomic scope" value="Eukaryota"/>
</dbReference>
<evidence type="ECO:0000313" key="8">
    <source>
        <dbReference type="Proteomes" id="UP000016933"/>
    </source>
</evidence>
<evidence type="ECO:0000256" key="4">
    <source>
        <dbReference type="PROSITE-ProRule" id="PRU01343"/>
    </source>
</evidence>
<evidence type="ECO:0000259" key="6">
    <source>
        <dbReference type="PROSITE" id="PS51999"/>
    </source>
</evidence>
<keyword evidence="3" id="KW-0862">Zinc</keyword>
<name>N1PNQ4_DOTSN</name>
<keyword evidence="8" id="KW-1185">Reference proteome</keyword>
<dbReference type="OrthoDB" id="4469945at2759"/>
<dbReference type="PROSITE" id="PS51999">
    <property type="entry name" value="ZF_GRF"/>
    <property type="match status" value="1"/>
</dbReference>
<dbReference type="Proteomes" id="UP000016933">
    <property type="component" value="Unassembled WGS sequence"/>
</dbReference>
<protein>
    <recommendedName>
        <fullName evidence="6">GRF-type domain-containing protein</fullName>
    </recommendedName>
</protein>
<organism evidence="7 8">
    <name type="scientific">Dothistroma septosporum (strain NZE10 / CBS 128990)</name>
    <name type="common">Red band needle blight fungus</name>
    <name type="synonym">Mycosphaerella pini</name>
    <dbReference type="NCBI Taxonomy" id="675120"/>
    <lineage>
        <taxon>Eukaryota</taxon>
        <taxon>Fungi</taxon>
        <taxon>Dikarya</taxon>
        <taxon>Ascomycota</taxon>
        <taxon>Pezizomycotina</taxon>
        <taxon>Dothideomycetes</taxon>
        <taxon>Dothideomycetidae</taxon>
        <taxon>Mycosphaerellales</taxon>
        <taxon>Mycosphaerellaceae</taxon>
        <taxon>Dothistroma</taxon>
    </lineage>
</organism>
<dbReference type="AlphaFoldDB" id="N1PNQ4"/>
<evidence type="ECO:0000256" key="3">
    <source>
        <dbReference type="ARBA" id="ARBA00022833"/>
    </source>
</evidence>
<reference evidence="8" key="1">
    <citation type="journal article" date="2012" name="PLoS Genet.">
        <title>The genomes of the fungal plant pathogens Cladosporium fulvum and Dothistroma septosporum reveal adaptation to different hosts and lifestyles but also signatures of common ancestry.</title>
        <authorList>
            <person name="de Wit P.J.G.M."/>
            <person name="van der Burgt A."/>
            <person name="Oekmen B."/>
            <person name="Stergiopoulos I."/>
            <person name="Abd-Elsalam K.A."/>
            <person name="Aerts A.L."/>
            <person name="Bahkali A.H."/>
            <person name="Beenen H.G."/>
            <person name="Chettri P."/>
            <person name="Cox M.P."/>
            <person name="Datema E."/>
            <person name="de Vries R.P."/>
            <person name="Dhillon B."/>
            <person name="Ganley A.R."/>
            <person name="Griffiths S.A."/>
            <person name="Guo Y."/>
            <person name="Hamelin R.C."/>
            <person name="Henrissat B."/>
            <person name="Kabir M.S."/>
            <person name="Jashni M.K."/>
            <person name="Kema G."/>
            <person name="Klaubauf S."/>
            <person name="Lapidus A."/>
            <person name="Levasseur A."/>
            <person name="Lindquist E."/>
            <person name="Mehrabi R."/>
            <person name="Ohm R.A."/>
            <person name="Owen T.J."/>
            <person name="Salamov A."/>
            <person name="Schwelm A."/>
            <person name="Schijlen E."/>
            <person name="Sun H."/>
            <person name="van den Burg H.A."/>
            <person name="van Ham R.C.H.J."/>
            <person name="Zhang S."/>
            <person name="Goodwin S.B."/>
            <person name="Grigoriev I.V."/>
            <person name="Collemare J."/>
            <person name="Bradshaw R.E."/>
        </authorList>
    </citation>
    <scope>NUCLEOTIDE SEQUENCE [LARGE SCALE GENOMIC DNA]</scope>
    <source>
        <strain evidence="8">NZE10 / CBS 128990</strain>
    </source>
</reference>
<dbReference type="EMBL" id="KB446539">
    <property type="protein sequence ID" value="EME44553.1"/>
    <property type="molecule type" value="Genomic_DNA"/>
</dbReference>
<keyword evidence="2 4" id="KW-0863">Zinc-finger</keyword>
<dbReference type="InterPro" id="IPR056444">
    <property type="entry name" value="Zn_ribbon_GRF_2"/>
</dbReference>
<reference evidence="7 8" key="2">
    <citation type="journal article" date="2012" name="PLoS Pathog.">
        <title>Diverse lifestyles and strategies of plant pathogenesis encoded in the genomes of eighteen Dothideomycetes fungi.</title>
        <authorList>
            <person name="Ohm R.A."/>
            <person name="Feau N."/>
            <person name="Henrissat B."/>
            <person name="Schoch C.L."/>
            <person name="Horwitz B.A."/>
            <person name="Barry K.W."/>
            <person name="Condon B.J."/>
            <person name="Copeland A.C."/>
            <person name="Dhillon B."/>
            <person name="Glaser F."/>
            <person name="Hesse C.N."/>
            <person name="Kosti I."/>
            <person name="LaButti K."/>
            <person name="Lindquist E.A."/>
            <person name="Lucas S."/>
            <person name="Salamov A.A."/>
            <person name="Bradshaw R.E."/>
            <person name="Ciuffetti L."/>
            <person name="Hamelin R.C."/>
            <person name="Kema G.H.J."/>
            <person name="Lawrence C."/>
            <person name="Scott J.A."/>
            <person name="Spatafora J.W."/>
            <person name="Turgeon B.G."/>
            <person name="de Wit P.J.G.M."/>
            <person name="Zhong S."/>
            <person name="Goodwin S.B."/>
            <person name="Grigoriev I.V."/>
        </authorList>
    </citation>
    <scope>NUCLEOTIDE SEQUENCE [LARGE SCALE GENOMIC DNA]</scope>
    <source>
        <strain evidence="8">NZE10 / CBS 128990</strain>
    </source>
</reference>
<keyword evidence="1" id="KW-0479">Metal-binding</keyword>
<evidence type="ECO:0000256" key="1">
    <source>
        <dbReference type="ARBA" id="ARBA00022723"/>
    </source>
</evidence>
<feature type="region of interest" description="Disordered" evidence="5">
    <location>
        <begin position="1"/>
        <end position="24"/>
    </location>
</feature>
<dbReference type="Pfam" id="PF23549">
    <property type="entry name" value="Zn_ribbon_GRF_2"/>
    <property type="match status" value="1"/>
</dbReference>
<feature type="compositionally biased region" description="Basic and acidic residues" evidence="5">
    <location>
        <begin position="10"/>
        <end position="24"/>
    </location>
</feature>
<dbReference type="GO" id="GO:0008270">
    <property type="term" value="F:zinc ion binding"/>
    <property type="evidence" value="ECO:0007669"/>
    <property type="project" value="UniProtKB-KW"/>
</dbReference>
<dbReference type="InterPro" id="IPR010666">
    <property type="entry name" value="Znf_GRF"/>
</dbReference>
<sequence length="246" mass="26972">MTETANMATHEAKKQEGPPKELREVSDVDRIANALETTSLGHVPVPLASSLQVGGEVDGSDASEVKLDSLGEASVGHLPIWVSAAGHSEPVDGYLDSNLTIGRQSINANKRPTNIISPTWSPYLARKTCLCCRKPAEMCTVSMGNENGNRGRPYWVCTNKRCMVTIKSSYENGWVSWADDKGLDDENPAGYCDVASRQDRICKDEGKKGWGFWTCAEGRCDYYSEDRYGIPNKCGVTVNLFVPFLL</sequence>
<evidence type="ECO:0000256" key="5">
    <source>
        <dbReference type="SAM" id="MobiDB-lite"/>
    </source>
</evidence>
<evidence type="ECO:0000313" key="7">
    <source>
        <dbReference type="EMBL" id="EME44553.1"/>
    </source>
</evidence>
<gene>
    <name evidence="7" type="ORF">DOTSEDRAFT_34957</name>
</gene>
<accession>N1PNQ4</accession>